<dbReference type="InterPro" id="IPR043502">
    <property type="entry name" value="DNA/RNA_pol_sf"/>
</dbReference>
<evidence type="ECO:0000313" key="4">
    <source>
        <dbReference type="EMBL" id="KAF0023054.1"/>
    </source>
</evidence>
<dbReference type="InterPro" id="IPR043128">
    <property type="entry name" value="Rev_trsase/Diguanyl_cyclase"/>
</dbReference>
<dbReference type="GO" id="GO:0004523">
    <property type="term" value="F:RNA-DNA hybrid ribonuclease activity"/>
    <property type="evidence" value="ECO:0007669"/>
    <property type="project" value="UniProtKB-EC"/>
</dbReference>
<sequence length="297" mass="32839">MQYTTIDHATTLICLAGQGAWLSKADITSAFKVLHIHPDYSHLFCALWKGAYYFAVRLIFGCKSSPKSFESLSEALCWILTNIHKLPFVIHLLDDFLTITPPSSPPAHGLTTITTAFREHGVPLATKKTVGPSTFLEFLGINLNSVSLLASLPPEKIHRLSLLISNFLLAPSCTKKQLFSMLGPISFAIRIIPQGQSFLSHLLSIAASVASLHDHVSLDGACKMELKLWHQFLSSWNSISFFYDDHITKPDDIQLLNRRSSSGQKRPSVDIINKGCWPPFPKTPSSAASLPAHSHRI</sequence>
<gene>
    <name evidence="4" type="ORF">F2P81_023684</name>
</gene>
<evidence type="ECO:0000256" key="2">
    <source>
        <dbReference type="ARBA" id="ARBA00012180"/>
    </source>
</evidence>
<reference evidence="4 5" key="1">
    <citation type="submission" date="2019-06" db="EMBL/GenBank/DDBJ databases">
        <title>Draft genomes of female and male turbot (Scophthalmus maximus).</title>
        <authorList>
            <person name="Xu H."/>
            <person name="Xu X.-W."/>
            <person name="Shao C."/>
            <person name="Chen S."/>
        </authorList>
    </citation>
    <scope>NUCLEOTIDE SEQUENCE [LARGE SCALE GENOMIC DNA]</scope>
    <source>
        <strain evidence="4">Ysfricsl-2016a</strain>
        <tissue evidence="4">Blood</tissue>
    </source>
</reference>
<comment type="similarity">
    <text evidence="1">Belongs to the beta type-B retroviral polymerase family. HERV class-II K(HML-2) pol subfamily.</text>
</comment>
<organism evidence="4 5">
    <name type="scientific">Scophthalmus maximus</name>
    <name type="common">Turbot</name>
    <name type="synonym">Psetta maxima</name>
    <dbReference type="NCBI Taxonomy" id="52904"/>
    <lineage>
        <taxon>Eukaryota</taxon>
        <taxon>Metazoa</taxon>
        <taxon>Chordata</taxon>
        <taxon>Craniata</taxon>
        <taxon>Vertebrata</taxon>
        <taxon>Euteleostomi</taxon>
        <taxon>Actinopterygii</taxon>
        <taxon>Neopterygii</taxon>
        <taxon>Teleostei</taxon>
        <taxon>Neoteleostei</taxon>
        <taxon>Acanthomorphata</taxon>
        <taxon>Carangaria</taxon>
        <taxon>Pleuronectiformes</taxon>
        <taxon>Pleuronectoidei</taxon>
        <taxon>Scophthalmidae</taxon>
        <taxon>Scophthalmus</taxon>
    </lineage>
</organism>
<dbReference type="InterPro" id="IPR000477">
    <property type="entry name" value="RT_dom"/>
</dbReference>
<dbReference type="Gene3D" id="3.30.70.270">
    <property type="match status" value="1"/>
</dbReference>
<dbReference type="PANTHER" id="PTHR33050:SF8">
    <property type="entry name" value="REVERSE TRANSCRIPTASE DOMAIN-CONTAINING PROTEIN"/>
    <property type="match status" value="1"/>
</dbReference>
<dbReference type="PANTHER" id="PTHR33050">
    <property type="entry name" value="REVERSE TRANSCRIPTASE DOMAIN-CONTAINING PROTEIN"/>
    <property type="match status" value="1"/>
</dbReference>
<evidence type="ECO:0000313" key="5">
    <source>
        <dbReference type="Proteomes" id="UP000438429"/>
    </source>
</evidence>
<dbReference type="InterPro" id="IPR052055">
    <property type="entry name" value="Hepadnavirus_pol/RT"/>
</dbReference>
<dbReference type="SUPFAM" id="SSF56672">
    <property type="entry name" value="DNA/RNA polymerases"/>
    <property type="match status" value="1"/>
</dbReference>
<comment type="caution">
    <text evidence="4">The sequence shown here is derived from an EMBL/GenBank/DDBJ whole genome shotgun (WGS) entry which is preliminary data.</text>
</comment>
<dbReference type="EMBL" id="VEVO01000022">
    <property type="protein sequence ID" value="KAF0023054.1"/>
    <property type="molecule type" value="Genomic_DNA"/>
</dbReference>
<name>A0A6A4RX72_SCOMX</name>
<dbReference type="PROSITE" id="PS50878">
    <property type="entry name" value="RT_POL"/>
    <property type="match status" value="1"/>
</dbReference>
<dbReference type="Proteomes" id="UP000438429">
    <property type="component" value="Unassembled WGS sequence"/>
</dbReference>
<proteinExistence type="inferred from homology"/>
<feature type="domain" description="Reverse transcriptase" evidence="3">
    <location>
        <begin position="1"/>
        <end position="143"/>
    </location>
</feature>
<protein>
    <recommendedName>
        <fullName evidence="2">ribonuclease H</fullName>
        <ecNumber evidence="2">3.1.26.4</ecNumber>
    </recommendedName>
</protein>
<dbReference type="Gene3D" id="3.10.10.10">
    <property type="entry name" value="HIV Type 1 Reverse Transcriptase, subunit A, domain 1"/>
    <property type="match status" value="1"/>
</dbReference>
<dbReference type="AlphaFoldDB" id="A0A6A4RX72"/>
<accession>A0A6A4RX72</accession>
<evidence type="ECO:0000256" key="1">
    <source>
        <dbReference type="ARBA" id="ARBA00010879"/>
    </source>
</evidence>
<dbReference type="EC" id="3.1.26.4" evidence="2"/>
<evidence type="ECO:0000259" key="3">
    <source>
        <dbReference type="PROSITE" id="PS50878"/>
    </source>
</evidence>